<protein>
    <submittedName>
        <fullName evidence="2">Uncharacterized protein</fullName>
    </submittedName>
</protein>
<sequence length="209" mass="22431">MDQNSDIEAWRRVHRKLTLALIQSRDNIAAELTKRRYLLEEMNRCKMQNVAQKSSTPGNSGGAKAKKKASVKKVPLPKKERVPATANAAPKAAPKMEILANTAQDKAQLKTPGMVHESTGGDQSTAGGGAAGACFNSADAQQPNLQYAPQQMGQMFYSSSPYGIYGNMGLDMATPQMGLALQMLQSNATILQQMNRSNATIDGESDSDA</sequence>
<organism evidence="2 3">
    <name type="scientific">Stephanodiscus triporus</name>
    <dbReference type="NCBI Taxonomy" id="2934178"/>
    <lineage>
        <taxon>Eukaryota</taxon>
        <taxon>Sar</taxon>
        <taxon>Stramenopiles</taxon>
        <taxon>Ochrophyta</taxon>
        <taxon>Bacillariophyta</taxon>
        <taxon>Coscinodiscophyceae</taxon>
        <taxon>Thalassiosirophycidae</taxon>
        <taxon>Stephanodiscales</taxon>
        <taxon>Stephanodiscaceae</taxon>
        <taxon>Stephanodiscus</taxon>
    </lineage>
</organism>
<evidence type="ECO:0000313" key="3">
    <source>
        <dbReference type="Proteomes" id="UP001530315"/>
    </source>
</evidence>
<name>A0ABD3P417_9STRA</name>
<feature type="compositionally biased region" description="Polar residues" evidence="1">
    <location>
        <begin position="49"/>
        <end position="58"/>
    </location>
</feature>
<evidence type="ECO:0000313" key="2">
    <source>
        <dbReference type="EMBL" id="KAL3782498.1"/>
    </source>
</evidence>
<comment type="caution">
    <text evidence="2">The sequence shown here is derived from an EMBL/GenBank/DDBJ whole genome shotgun (WGS) entry which is preliminary data.</text>
</comment>
<accession>A0ABD3P417</accession>
<evidence type="ECO:0000256" key="1">
    <source>
        <dbReference type="SAM" id="MobiDB-lite"/>
    </source>
</evidence>
<reference evidence="2 3" key="1">
    <citation type="submission" date="2024-10" db="EMBL/GenBank/DDBJ databases">
        <title>Updated reference genomes for cyclostephanoid diatoms.</title>
        <authorList>
            <person name="Roberts W.R."/>
            <person name="Alverson A.J."/>
        </authorList>
    </citation>
    <scope>NUCLEOTIDE SEQUENCE [LARGE SCALE GENOMIC DNA]</scope>
    <source>
        <strain evidence="2 3">AJA276-08</strain>
    </source>
</reference>
<proteinExistence type="predicted"/>
<gene>
    <name evidence="2" type="ORF">ACHAW5_011106</name>
</gene>
<feature type="region of interest" description="Disordered" evidence="1">
    <location>
        <begin position="48"/>
        <end position="91"/>
    </location>
</feature>
<dbReference type="AlphaFoldDB" id="A0ABD3P417"/>
<dbReference type="EMBL" id="JALLAZ020001013">
    <property type="protein sequence ID" value="KAL3782498.1"/>
    <property type="molecule type" value="Genomic_DNA"/>
</dbReference>
<keyword evidence="3" id="KW-1185">Reference proteome</keyword>
<dbReference type="Proteomes" id="UP001530315">
    <property type="component" value="Unassembled WGS sequence"/>
</dbReference>